<keyword evidence="1" id="KW-0732">Signal</keyword>
<name>B0XJ57_CULQU</name>
<dbReference type="VEuPathDB" id="VectorBase:CPIJ019275"/>
<evidence type="ECO:0000313" key="5">
    <source>
        <dbReference type="Proteomes" id="UP000002320"/>
    </source>
</evidence>
<evidence type="ECO:0000259" key="2">
    <source>
        <dbReference type="PROSITE" id="PS51406"/>
    </source>
</evidence>
<dbReference type="PANTHER" id="PTHR19143">
    <property type="entry name" value="FIBRINOGEN/TENASCIN/ANGIOPOEITIN"/>
    <property type="match status" value="1"/>
</dbReference>
<feature type="domain" description="Fibrinogen C-terminal" evidence="2">
    <location>
        <begin position="38"/>
        <end position="153"/>
    </location>
</feature>
<accession>B0XJ57</accession>
<evidence type="ECO:0000313" key="3">
    <source>
        <dbReference type="EMBL" id="EDS30020.1"/>
    </source>
</evidence>
<dbReference type="PANTHER" id="PTHR19143:SF327">
    <property type="entry name" value="FI21813P1-RELATED"/>
    <property type="match status" value="1"/>
</dbReference>
<dbReference type="Proteomes" id="UP000002320">
    <property type="component" value="Unassembled WGS sequence"/>
</dbReference>
<dbReference type="PROSITE" id="PS51406">
    <property type="entry name" value="FIBRINOGEN_C_2"/>
    <property type="match status" value="1"/>
</dbReference>
<dbReference type="HOGENOM" id="CLU_038628_7_3_1"/>
<sequence length="153" mass="17122">MTVLSVVGLFLLVVSTAVTKNVVELSDATPPMILDKIDKPAGYIRSCRETSYTGKVIVNSSRLFETACIQGHRLFGDGWMVMQQRLGSAEILMKSWAKYRGGFGSVDAMFWAGLENIYQLTKTTPHELVVEFVKSGGEYSYGRYERFEIDKSC</sequence>
<dbReference type="InterPro" id="IPR050373">
    <property type="entry name" value="Fibrinogen_C-term_domain"/>
</dbReference>
<dbReference type="InterPro" id="IPR014716">
    <property type="entry name" value="Fibrinogen_a/b/g_C_1"/>
</dbReference>
<dbReference type="InterPro" id="IPR036056">
    <property type="entry name" value="Fibrinogen-like_C"/>
</dbReference>
<organism>
    <name type="scientific">Culex quinquefasciatus</name>
    <name type="common">Southern house mosquito</name>
    <name type="synonym">Culex pungens</name>
    <dbReference type="NCBI Taxonomy" id="7176"/>
    <lineage>
        <taxon>Eukaryota</taxon>
        <taxon>Metazoa</taxon>
        <taxon>Ecdysozoa</taxon>
        <taxon>Arthropoda</taxon>
        <taxon>Hexapoda</taxon>
        <taxon>Insecta</taxon>
        <taxon>Pterygota</taxon>
        <taxon>Neoptera</taxon>
        <taxon>Endopterygota</taxon>
        <taxon>Diptera</taxon>
        <taxon>Nematocera</taxon>
        <taxon>Culicoidea</taxon>
        <taxon>Culicidae</taxon>
        <taxon>Culicinae</taxon>
        <taxon>Culicini</taxon>
        <taxon>Culex</taxon>
        <taxon>Culex</taxon>
    </lineage>
</organism>
<dbReference type="InterPro" id="IPR002181">
    <property type="entry name" value="Fibrinogen_a/b/g_C_dom"/>
</dbReference>
<reference evidence="4" key="2">
    <citation type="submission" date="2021-02" db="UniProtKB">
        <authorList>
            <consortium name="EnsemblMetazoa"/>
        </authorList>
    </citation>
    <scope>IDENTIFICATION</scope>
    <source>
        <strain evidence="4">JHB</strain>
    </source>
</reference>
<dbReference type="SUPFAM" id="SSF56496">
    <property type="entry name" value="Fibrinogen C-terminal domain-like"/>
    <property type="match status" value="1"/>
</dbReference>
<dbReference type="EMBL" id="DS233442">
    <property type="protein sequence ID" value="EDS30020.1"/>
    <property type="molecule type" value="Genomic_DNA"/>
</dbReference>
<dbReference type="Pfam" id="PF00147">
    <property type="entry name" value="Fibrinogen_C"/>
    <property type="match status" value="1"/>
</dbReference>
<dbReference type="GO" id="GO:0005615">
    <property type="term" value="C:extracellular space"/>
    <property type="evidence" value="ECO:0007669"/>
    <property type="project" value="TreeGrafter"/>
</dbReference>
<evidence type="ECO:0000256" key="1">
    <source>
        <dbReference type="SAM" id="SignalP"/>
    </source>
</evidence>
<feature type="chain" id="PRO_5014567388" description="Fibrinogen C-terminal domain-containing protein" evidence="1">
    <location>
        <begin position="20"/>
        <end position="153"/>
    </location>
</feature>
<gene>
    <name evidence="4" type="primary">6053630</name>
    <name evidence="3" type="ORF">CpipJ_CPIJ019275</name>
</gene>
<dbReference type="eggNOG" id="KOG2579">
    <property type="taxonomic scope" value="Eukaryota"/>
</dbReference>
<dbReference type="STRING" id="7176.B0XJ57"/>
<dbReference type="Gene3D" id="3.90.215.10">
    <property type="entry name" value="Gamma Fibrinogen, chain A, domain 1"/>
    <property type="match status" value="1"/>
</dbReference>
<feature type="signal peptide" evidence="1">
    <location>
        <begin position="1"/>
        <end position="19"/>
    </location>
</feature>
<protein>
    <recommendedName>
        <fullName evidence="2">Fibrinogen C-terminal domain-containing protein</fullName>
    </recommendedName>
</protein>
<dbReference type="AlphaFoldDB" id="B0XJ57"/>
<evidence type="ECO:0000313" key="4">
    <source>
        <dbReference type="EnsemblMetazoa" id="CPIJ019275-PA"/>
    </source>
</evidence>
<dbReference type="InParanoid" id="B0XJ57"/>
<keyword evidence="5" id="KW-1185">Reference proteome</keyword>
<dbReference type="EnsemblMetazoa" id="CPIJ019275-RA">
    <property type="protein sequence ID" value="CPIJ019275-PA"/>
    <property type="gene ID" value="CPIJ019275"/>
</dbReference>
<proteinExistence type="predicted"/>
<dbReference type="KEGG" id="cqu:CpipJ_CPIJ019275"/>
<reference evidence="3" key="1">
    <citation type="submission" date="2007-03" db="EMBL/GenBank/DDBJ databases">
        <title>Annotation of Culex pipiens quinquefasciatus.</title>
        <authorList>
            <consortium name="The Broad Institute Genome Sequencing Platform"/>
            <person name="Atkinson P.W."/>
            <person name="Hemingway J."/>
            <person name="Christensen B.M."/>
            <person name="Higgs S."/>
            <person name="Kodira C."/>
            <person name="Hannick L."/>
            <person name="Megy K."/>
            <person name="O'Leary S."/>
            <person name="Pearson M."/>
            <person name="Haas B.J."/>
            <person name="Mauceli E."/>
            <person name="Wortman J.R."/>
            <person name="Lee N.H."/>
            <person name="Guigo R."/>
            <person name="Stanke M."/>
            <person name="Alvarado L."/>
            <person name="Amedeo P."/>
            <person name="Antoine C.H."/>
            <person name="Arensburger P."/>
            <person name="Bidwell S.L."/>
            <person name="Crawford M."/>
            <person name="Camaro F."/>
            <person name="Devon K."/>
            <person name="Engels R."/>
            <person name="Hammond M."/>
            <person name="Howarth C."/>
            <person name="Koehrsen M."/>
            <person name="Lawson D."/>
            <person name="Montgomery P."/>
            <person name="Nene V."/>
            <person name="Nusbaum C."/>
            <person name="Puiu D."/>
            <person name="Romero-Severson J."/>
            <person name="Severson D.W."/>
            <person name="Shumway M."/>
            <person name="Sisk P."/>
            <person name="Stolte C."/>
            <person name="Zeng Q."/>
            <person name="Eisenstadt E."/>
            <person name="Fraser-Liggett C."/>
            <person name="Strausberg R."/>
            <person name="Galagan J."/>
            <person name="Birren B."/>
            <person name="Collins F.H."/>
        </authorList>
    </citation>
    <scope>NUCLEOTIDE SEQUENCE [LARGE SCALE GENOMIC DNA]</scope>
    <source>
        <strain evidence="3">JHB</strain>
    </source>
</reference>